<dbReference type="GO" id="GO:0004650">
    <property type="term" value="F:polygalacturonase activity"/>
    <property type="evidence" value="ECO:0007669"/>
    <property type="project" value="InterPro"/>
</dbReference>
<name>A0A4R5AQP7_9ACTN</name>
<dbReference type="Pfam" id="PF00295">
    <property type="entry name" value="Glyco_hydro_28"/>
    <property type="match status" value="1"/>
</dbReference>
<dbReference type="OrthoDB" id="3196343at2"/>
<proteinExistence type="inferred from homology"/>
<dbReference type="InterPro" id="IPR051801">
    <property type="entry name" value="GH28_Enzymes"/>
</dbReference>
<dbReference type="InterPro" id="IPR006626">
    <property type="entry name" value="PbH1"/>
</dbReference>
<evidence type="ECO:0000256" key="1">
    <source>
        <dbReference type="ARBA" id="ARBA00008834"/>
    </source>
</evidence>
<keyword evidence="7" id="KW-1185">Reference proteome</keyword>
<accession>A0A4R5AQP7</accession>
<dbReference type="InterPro" id="IPR011050">
    <property type="entry name" value="Pectin_lyase_fold/virulence"/>
</dbReference>
<dbReference type="InterPro" id="IPR024535">
    <property type="entry name" value="RHGA/B-epi-like_pectate_lyase"/>
</dbReference>
<dbReference type="SMART" id="SM00710">
    <property type="entry name" value="PbH1"/>
    <property type="match status" value="7"/>
</dbReference>
<evidence type="ECO:0000259" key="5">
    <source>
        <dbReference type="Pfam" id="PF12708"/>
    </source>
</evidence>
<dbReference type="AlphaFoldDB" id="A0A4R5AQP7"/>
<dbReference type="EMBL" id="SMLB01000002">
    <property type="protein sequence ID" value="TDD72682.1"/>
    <property type="molecule type" value="Genomic_DNA"/>
</dbReference>
<dbReference type="SUPFAM" id="SSF51126">
    <property type="entry name" value="Pectin lyase-like"/>
    <property type="match status" value="1"/>
</dbReference>
<dbReference type="GO" id="GO:0005975">
    <property type="term" value="P:carbohydrate metabolic process"/>
    <property type="evidence" value="ECO:0007669"/>
    <property type="project" value="InterPro"/>
</dbReference>
<keyword evidence="3 4" id="KW-0326">Glycosidase</keyword>
<evidence type="ECO:0000313" key="6">
    <source>
        <dbReference type="EMBL" id="TDD72682.1"/>
    </source>
</evidence>
<comment type="caution">
    <text evidence="6">The sequence shown here is derived from an EMBL/GenBank/DDBJ whole genome shotgun (WGS) entry which is preliminary data.</text>
</comment>
<feature type="domain" description="Rhamnogalacturonase A/B/Epimerase-like pectate lyase" evidence="5">
    <location>
        <begin position="7"/>
        <end position="60"/>
    </location>
</feature>
<reference evidence="6 7" key="1">
    <citation type="submission" date="2019-02" db="EMBL/GenBank/DDBJ databases">
        <title>Draft genome sequences of novel Actinobacteria.</title>
        <authorList>
            <person name="Sahin N."/>
            <person name="Ay H."/>
            <person name="Saygin H."/>
        </authorList>
    </citation>
    <scope>NUCLEOTIDE SEQUENCE [LARGE SCALE GENOMIC DNA]</scope>
    <source>
        <strain evidence="6 7">8K307</strain>
    </source>
</reference>
<sequence>MTSNVFDIRTHGALAGATRPQTAAVQAAIDAAHSAGGGTVYVPPGTYLTGGIELRSNVTLHVEAGATLLGSPDLADYPPHAGPPPNSDANDRHLIFARDAENVGITGLGTIDGNGPAFWEPRGRPPVEPDELWRDVIAWDWKPAGDNERPSPMIELVECGNVRVENVTLRNSPGWTLRPIGCETVLIRGVRIRNPVHGPNTDGIDPTCSQNVLIADCDIDTGDDAICIKSENPYGELRVTRNITITNCVLTTCCNGLKIGTMTRGGVENLTFSNSVIHNGEVPLNERVIAGLALEVVDGGWIDGVVVTGIRMQNTRTPVFIRLGNRGVGQRVPTPGTLRGIMISDVHATGAVLTSSITGLPGHHVEDVTLRNVRIATDERGRPEWAGLDVPEVPADYPEARMFGRLPAYGLYCRHATGVRLTDVRVVPSSPDPRPMVVCDDVDDIQVDGAPFLQEAVRAG</sequence>
<dbReference type="PANTHER" id="PTHR31339:SF9">
    <property type="entry name" value="PLASMIN AND FIBRONECTIN-BINDING PROTEIN A"/>
    <property type="match status" value="1"/>
</dbReference>
<gene>
    <name evidence="6" type="ORF">E1262_02160</name>
</gene>
<evidence type="ECO:0000256" key="3">
    <source>
        <dbReference type="ARBA" id="ARBA00023295"/>
    </source>
</evidence>
<dbReference type="Gene3D" id="2.160.20.10">
    <property type="entry name" value="Single-stranded right-handed beta-helix, Pectin lyase-like"/>
    <property type="match status" value="1"/>
</dbReference>
<protein>
    <submittedName>
        <fullName evidence="6">Glycoside hydrolase family 28 protein</fullName>
    </submittedName>
</protein>
<dbReference type="InterPro" id="IPR012334">
    <property type="entry name" value="Pectin_lyas_fold"/>
</dbReference>
<dbReference type="PANTHER" id="PTHR31339">
    <property type="entry name" value="PECTIN LYASE-RELATED"/>
    <property type="match status" value="1"/>
</dbReference>
<organism evidence="6 7">
    <name type="scientific">Jiangella aurantiaca</name>
    <dbReference type="NCBI Taxonomy" id="2530373"/>
    <lineage>
        <taxon>Bacteria</taxon>
        <taxon>Bacillati</taxon>
        <taxon>Actinomycetota</taxon>
        <taxon>Actinomycetes</taxon>
        <taxon>Jiangellales</taxon>
        <taxon>Jiangellaceae</taxon>
        <taxon>Jiangella</taxon>
    </lineage>
</organism>
<dbReference type="Pfam" id="PF12708">
    <property type="entry name" value="Pect-lyase_RHGA_epim"/>
    <property type="match status" value="1"/>
</dbReference>
<dbReference type="InterPro" id="IPR000743">
    <property type="entry name" value="Glyco_hydro_28"/>
</dbReference>
<keyword evidence="2 4" id="KW-0378">Hydrolase</keyword>
<dbReference type="Proteomes" id="UP000295217">
    <property type="component" value="Unassembled WGS sequence"/>
</dbReference>
<dbReference type="RefSeq" id="WP_132101399.1">
    <property type="nucleotide sequence ID" value="NZ_SMLB01000002.1"/>
</dbReference>
<evidence type="ECO:0000256" key="2">
    <source>
        <dbReference type="ARBA" id="ARBA00022801"/>
    </source>
</evidence>
<evidence type="ECO:0000256" key="4">
    <source>
        <dbReference type="RuleBase" id="RU361169"/>
    </source>
</evidence>
<evidence type="ECO:0000313" key="7">
    <source>
        <dbReference type="Proteomes" id="UP000295217"/>
    </source>
</evidence>
<comment type="similarity">
    <text evidence="1 4">Belongs to the glycosyl hydrolase 28 family.</text>
</comment>